<dbReference type="AlphaFoldDB" id="A0A6I2MJ85"/>
<keyword evidence="1" id="KW-0472">Membrane</keyword>
<keyword evidence="1" id="KW-1133">Transmembrane helix</keyword>
<feature type="domain" description="Flavinylation-associated cytochrome" evidence="2">
    <location>
        <begin position="9"/>
        <end position="73"/>
    </location>
</feature>
<feature type="transmembrane region" description="Helical" evidence="1">
    <location>
        <begin position="12"/>
        <end position="33"/>
    </location>
</feature>
<feature type="transmembrane region" description="Helical" evidence="1">
    <location>
        <begin position="53"/>
        <end position="71"/>
    </location>
</feature>
<feature type="transmembrane region" description="Helical" evidence="1">
    <location>
        <begin position="92"/>
        <end position="111"/>
    </location>
</feature>
<keyword evidence="4" id="KW-1185">Reference proteome</keyword>
<dbReference type="OrthoDB" id="5421399at2"/>
<dbReference type="Pfam" id="PF14358">
    <property type="entry name" value="DUF4405"/>
    <property type="match status" value="1"/>
</dbReference>
<evidence type="ECO:0000259" key="2">
    <source>
        <dbReference type="Pfam" id="PF14358"/>
    </source>
</evidence>
<comment type="caution">
    <text evidence="3">The sequence shown here is derived from an EMBL/GenBank/DDBJ whole genome shotgun (WGS) entry which is preliminary data.</text>
</comment>
<evidence type="ECO:0000256" key="1">
    <source>
        <dbReference type="SAM" id="Phobius"/>
    </source>
</evidence>
<accession>A0A6I2MJ85</accession>
<name>A0A6I2MJ85_9FLAO</name>
<evidence type="ECO:0000313" key="3">
    <source>
        <dbReference type="EMBL" id="MRX63893.1"/>
    </source>
</evidence>
<keyword evidence="1" id="KW-0812">Transmembrane</keyword>
<reference evidence="3 4" key="1">
    <citation type="submission" date="2019-11" db="EMBL/GenBank/DDBJ databases">
        <title>Maribacter lutea sp. nov., a marine bacterium isolated from intertidal sand.</title>
        <authorList>
            <person name="Liu A."/>
        </authorList>
    </citation>
    <scope>NUCLEOTIDE SEQUENCE [LARGE SCALE GENOMIC DNA]</scope>
    <source>
        <strain evidence="3 4">RZ05</strain>
    </source>
</reference>
<organism evidence="3 4">
    <name type="scientific">Maribacter luteus</name>
    <dbReference type="NCBI Taxonomy" id="2594478"/>
    <lineage>
        <taxon>Bacteria</taxon>
        <taxon>Pseudomonadati</taxon>
        <taxon>Bacteroidota</taxon>
        <taxon>Flavobacteriia</taxon>
        <taxon>Flavobacteriales</taxon>
        <taxon>Flavobacteriaceae</taxon>
        <taxon>Maribacter</taxon>
    </lineage>
</organism>
<dbReference type="EMBL" id="WKJH01000004">
    <property type="protein sequence ID" value="MRX63893.1"/>
    <property type="molecule type" value="Genomic_DNA"/>
</dbReference>
<evidence type="ECO:0000313" key="4">
    <source>
        <dbReference type="Proteomes" id="UP000443153"/>
    </source>
</evidence>
<protein>
    <submittedName>
        <fullName evidence="3">DUF4405 domain-containing protein</fullName>
    </submittedName>
</protein>
<dbReference type="InterPro" id="IPR025517">
    <property type="entry name" value="DUF4405"/>
</dbReference>
<sequence>MKTPTKNYLVDIIAFICFVLLVSTGVILYYNLPKGSGHYNTIWTLDRHQWGDIHFWIAVIFLVVLAFHVFLHWRWIVSLTKGKKQPKSGQRIALGLVGFLALIALAIAPIITPVESSIKGNNSKSDMVVPVISRSESIRGSMTFRDIETQTNVPLSYFLKELGLPENISKDTPLKDLKNEYNFKMEDLRKALDDYRP</sequence>
<gene>
    <name evidence="3" type="ORF">GJ691_06895</name>
</gene>
<dbReference type="RefSeq" id="WP_154365190.1">
    <property type="nucleotide sequence ID" value="NZ_WKJH01000004.1"/>
</dbReference>
<proteinExistence type="predicted"/>
<dbReference type="Proteomes" id="UP000443153">
    <property type="component" value="Unassembled WGS sequence"/>
</dbReference>